<gene>
    <name evidence="1" type="ORF">HKD39_14660</name>
</gene>
<comment type="caution">
    <text evidence="1">The sequence shown here is derived from an EMBL/GenBank/DDBJ whole genome shotgun (WGS) entry which is preliminary data.</text>
</comment>
<organism evidence="1 2">
    <name type="scientific">Nakamurella aerolata</name>
    <dbReference type="NCBI Taxonomy" id="1656892"/>
    <lineage>
        <taxon>Bacteria</taxon>
        <taxon>Bacillati</taxon>
        <taxon>Actinomycetota</taxon>
        <taxon>Actinomycetes</taxon>
        <taxon>Nakamurellales</taxon>
        <taxon>Nakamurellaceae</taxon>
        <taxon>Nakamurella</taxon>
    </lineage>
</organism>
<sequence length="271" mass="30113">MSQRTCVACRAETLDAYLCRGCGNRLAADLRELPLLVHELEITIHRQSVTDTDKRRSRDSSAPLPYDWSADHTRDDLVNTIETWIRELVLDARETEHLAPNLRSCCHWLASAIERIRMHPAADEIFDEITYAVADVRRAIDTPLPAEYYGKCPVCDSDLLGRADADEVVCRRCARLNVDTVVPTAGRRQGMWVKAKDQLVTRAVALAALPVYKIPPPKPSTWRTWIERGRTGEAKGLVPAKIDGAGRPLYRLGDVLALAGGADGHAERTPA</sequence>
<keyword evidence="2" id="KW-1185">Reference proteome</keyword>
<reference evidence="1 2" key="1">
    <citation type="submission" date="2020-05" db="EMBL/GenBank/DDBJ databases">
        <title>Nakamurella sp. DB0629 isolated from air conditioner.</title>
        <authorList>
            <person name="Kim D.H."/>
            <person name="Kim D.-U."/>
        </authorList>
    </citation>
    <scope>NUCLEOTIDE SEQUENCE [LARGE SCALE GENOMIC DNA]</scope>
    <source>
        <strain evidence="1 2">DB0629</strain>
    </source>
</reference>
<protein>
    <submittedName>
        <fullName evidence="1">Uncharacterized protein</fullName>
    </submittedName>
</protein>
<proteinExistence type="predicted"/>
<dbReference type="AlphaFoldDB" id="A0A849AEN9"/>
<dbReference type="Proteomes" id="UP000562984">
    <property type="component" value="Unassembled WGS sequence"/>
</dbReference>
<dbReference type="RefSeq" id="WP_171200637.1">
    <property type="nucleotide sequence ID" value="NZ_JABEND010000009.1"/>
</dbReference>
<dbReference type="EMBL" id="JABEND010000009">
    <property type="protein sequence ID" value="NNG36930.1"/>
    <property type="molecule type" value="Genomic_DNA"/>
</dbReference>
<name>A0A849AEN9_9ACTN</name>
<evidence type="ECO:0000313" key="2">
    <source>
        <dbReference type="Proteomes" id="UP000562984"/>
    </source>
</evidence>
<accession>A0A849AEN9</accession>
<evidence type="ECO:0000313" key="1">
    <source>
        <dbReference type="EMBL" id="NNG36930.1"/>
    </source>
</evidence>